<dbReference type="InterPro" id="IPR000620">
    <property type="entry name" value="EamA_dom"/>
</dbReference>
<dbReference type="EMBL" id="JBIRPU010000019">
    <property type="protein sequence ID" value="MFI0795546.1"/>
    <property type="molecule type" value="Genomic_DNA"/>
</dbReference>
<reference evidence="10 11" key="1">
    <citation type="submission" date="2024-10" db="EMBL/GenBank/DDBJ databases">
        <title>The Natural Products Discovery Center: Release of the First 8490 Sequenced Strains for Exploring Actinobacteria Biosynthetic Diversity.</title>
        <authorList>
            <person name="Kalkreuter E."/>
            <person name="Kautsar S.A."/>
            <person name="Yang D."/>
            <person name="Bader C.D."/>
            <person name="Teijaro C.N."/>
            <person name="Fluegel L."/>
            <person name="Davis C.M."/>
            <person name="Simpson J.R."/>
            <person name="Lauterbach L."/>
            <person name="Steele A.D."/>
            <person name="Gui C."/>
            <person name="Meng S."/>
            <person name="Li G."/>
            <person name="Viehrig K."/>
            <person name="Ye F."/>
            <person name="Su P."/>
            <person name="Kiefer A.F."/>
            <person name="Nichols A."/>
            <person name="Cepeda A.J."/>
            <person name="Yan W."/>
            <person name="Fan B."/>
            <person name="Jiang Y."/>
            <person name="Adhikari A."/>
            <person name="Zheng C.-J."/>
            <person name="Schuster L."/>
            <person name="Cowan T.M."/>
            <person name="Smanski M.J."/>
            <person name="Chevrette M.G."/>
            <person name="De Carvalho L.P.S."/>
            <person name="Shen B."/>
        </authorList>
    </citation>
    <scope>NUCLEOTIDE SEQUENCE [LARGE SCALE GENOMIC DNA]</scope>
    <source>
        <strain evidence="10 11">NPDC021253</strain>
    </source>
</reference>
<feature type="transmembrane region" description="Helical" evidence="8">
    <location>
        <begin position="280"/>
        <end position="298"/>
    </location>
</feature>
<evidence type="ECO:0000313" key="10">
    <source>
        <dbReference type="EMBL" id="MFI0795546.1"/>
    </source>
</evidence>
<feature type="domain" description="EamA" evidence="9">
    <location>
        <begin position="156"/>
        <end position="297"/>
    </location>
</feature>
<organism evidence="10 11">
    <name type="scientific">Micromonospora rubida</name>
    <dbReference type="NCBI Taxonomy" id="2697657"/>
    <lineage>
        <taxon>Bacteria</taxon>
        <taxon>Bacillati</taxon>
        <taxon>Actinomycetota</taxon>
        <taxon>Actinomycetes</taxon>
        <taxon>Micromonosporales</taxon>
        <taxon>Micromonosporaceae</taxon>
        <taxon>Micromonospora</taxon>
    </lineage>
</organism>
<accession>A0ABW7SPD2</accession>
<sequence length="348" mass="35480">MTTPRPALGVAMVLGSGALFAVNGTVSKLVLRAGLNAQQLTLLRALGAVAGLLLLSLVLRPGARRLRVTPRQIPLLVAYGLTGFFLVPMLYFVAISRLPVGLGLLFEYSAPLLVALWARFGQRHRVRPRLWAGLALSLAGLGCVAEVWGELKLDGLGMLAGLGAAVFLAVYYVLGARGVQGRDALSLCTWAFGASAVAGLLTRAVTAGTGSWEPLTGSAADVPVALLCGYVVVLGSIVPYLLVAGAMRHLPATSVGIVGMVEPVLAAAVAWVVIGDGETLNAAQLGGGALVLLGVALAETARVAAPHQTAPDAVTLGTAPPTRPLKGADQVEDGVEAGAARPVGTRSS</sequence>
<dbReference type="Pfam" id="PF00892">
    <property type="entry name" value="EamA"/>
    <property type="match status" value="2"/>
</dbReference>
<feature type="transmembrane region" description="Helical" evidence="8">
    <location>
        <begin position="185"/>
        <end position="204"/>
    </location>
</feature>
<feature type="transmembrane region" description="Helical" evidence="8">
    <location>
        <begin position="255"/>
        <end position="274"/>
    </location>
</feature>
<feature type="transmembrane region" description="Helical" evidence="8">
    <location>
        <begin position="224"/>
        <end position="243"/>
    </location>
</feature>
<dbReference type="Proteomes" id="UP001611075">
    <property type="component" value="Unassembled WGS sequence"/>
</dbReference>
<keyword evidence="3" id="KW-1003">Cell membrane</keyword>
<comment type="subcellular location">
    <subcellularLocation>
        <location evidence="1">Cell membrane</location>
        <topology evidence="1">Multi-pass membrane protein</topology>
    </subcellularLocation>
</comment>
<evidence type="ECO:0000256" key="7">
    <source>
        <dbReference type="SAM" id="MobiDB-lite"/>
    </source>
</evidence>
<feature type="transmembrane region" description="Helical" evidence="8">
    <location>
        <begin position="155"/>
        <end position="173"/>
    </location>
</feature>
<dbReference type="RefSeq" id="WP_396682872.1">
    <property type="nucleotide sequence ID" value="NZ_JBIRPU010000019.1"/>
</dbReference>
<evidence type="ECO:0000256" key="1">
    <source>
        <dbReference type="ARBA" id="ARBA00004651"/>
    </source>
</evidence>
<comment type="similarity">
    <text evidence="2">Belongs to the EamA transporter family.</text>
</comment>
<protein>
    <submittedName>
        <fullName evidence="10">EamA family transporter</fullName>
    </submittedName>
</protein>
<keyword evidence="4 8" id="KW-0812">Transmembrane</keyword>
<evidence type="ECO:0000313" key="11">
    <source>
        <dbReference type="Proteomes" id="UP001611075"/>
    </source>
</evidence>
<dbReference type="InterPro" id="IPR037185">
    <property type="entry name" value="EmrE-like"/>
</dbReference>
<feature type="domain" description="EamA" evidence="9">
    <location>
        <begin position="8"/>
        <end position="142"/>
    </location>
</feature>
<feature type="transmembrane region" description="Helical" evidence="8">
    <location>
        <begin position="100"/>
        <end position="118"/>
    </location>
</feature>
<evidence type="ECO:0000256" key="4">
    <source>
        <dbReference type="ARBA" id="ARBA00022692"/>
    </source>
</evidence>
<name>A0ABW7SPD2_9ACTN</name>
<feature type="transmembrane region" description="Helical" evidence="8">
    <location>
        <begin position="73"/>
        <end position="94"/>
    </location>
</feature>
<evidence type="ECO:0000256" key="2">
    <source>
        <dbReference type="ARBA" id="ARBA00007362"/>
    </source>
</evidence>
<evidence type="ECO:0000256" key="3">
    <source>
        <dbReference type="ARBA" id="ARBA00022475"/>
    </source>
</evidence>
<evidence type="ECO:0000256" key="6">
    <source>
        <dbReference type="ARBA" id="ARBA00023136"/>
    </source>
</evidence>
<comment type="caution">
    <text evidence="10">The sequence shown here is derived from an EMBL/GenBank/DDBJ whole genome shotgun (WGS) entry which is preliminary data.</text>
</comment>
<dbReference type="InterPro" id="IPR051258">
    <property type="entry name" value="Diverse_Substrate_Transporter"/>
</dbReference>
<evidence type="ECO:0000256" key="5">
    <source>
        <dbReference type="ARBA" id="ARBA00022989"/>
    </source>
</evidence>
<feature type="region of interest" description="Disordered" evidence="7">
    <location>
        <begin position="312"/>
        <end position="348"/>
    </location>
</feature>
<feature type="transmembrane region" description="Helical" evidence="8">
    <location>
        <begin position="130"/>
        <end position="149"/>
    </location>
</feature>
<keyword evidence="11" id="KW-1185">Reference proteome</keyword>
<feature type="transmembrane region" description="Helical" evidence="8">
    <location>
        <begin position="42"/>
        <end position="61"/>
    </location>
</feature>
<proteinExistence type="inferred from homology"/>
<dbReference type="SUPFAM" id="SSF103481">
    <property type="entry name" value="Multidrug resistance efflux transporter EmrE"/>
    <property type="match status" value="2"/>
</dbReference>
<keyword evidence="6 8" id="KW-0472">Membrane</keyword>
<dbReference type="PANTHER" id="PTHR42920">
    <property type="entry name" value="OS03G0707200 PROTEIN-RELATED"/>
    <property type="match status" value="1"/>
</dbReference>
<evidence type="ECO:0000256" key="8">
    <source>
        <dbReference type="SAM" id="Phobius"/>
    </source>
</evidence>
<keyword evidence="5 8" id="KW-1133">Transmembrane helix</keyword>
<dbReference type="PANTHER" id="PTHR42920:SF11">
    <property type="entry name" value="INNER MEMBRANE PROTEIN YTFF"/>
    <property type="match status" value="1"/>
</dbReference>
<evidence type="ECO:0000259" key="9">
    <source>
        <dbReference type="Pfam" id="PF00892"/>
    </source>
</evidence>
<gene>
    <name evidence="10" type="ORF">ACH4OY_23130</name>
</gene>